<dbReference type="Proteomes" id="UP000006548">
    <property type="component" value="Chromosome 4"/>
</dbReference>
<dbReference type="EMBL" id="CP002687">
    <property type="protein sequence ID" value="AEE85656.1"/>
    <property type="molecule type" value="Genomic_DNA"/>
</dbReference>
<dbReference type="InterPro" id="IPR011009">
    <property type="entry name" value="Kinase-like_dom_sf"/>
</dbReference>
<dbReference type="Gene3D" id="1.10.510.10">
    <property type="entry name" value="Transferase(Phosphotransferase) domain 1"/>
    <property type="match status" value="1"/>
</dbReference>
<evidence type="ECO:0000313" key="12">
    <source>
        <dbReference type="EMBL" id="AEE85656.1"/>
    </source>
</evidence>
<dbReference type="SMR" id="F4JNP7"/>
<evidence type="ECO:0000256" key="9">
    <source>
        <dbReference type="ARBA" id="ARBA00023180"/>
    </source>
</evidence>
<keyword evidence="12" id="KW-0418">Kinase</keyword>
<dbReference type="RefSeq" id="NP_001154275.1">
    <property type="nucleotide sequence ID" value="NM_001160803.1"/>
</dbReference>
<comment type="subcellular location">
    <subcellularLocation>
        <location evidence="1">Membrane</location>
        <topology evidence="1">Single-pass membrane protein</topology>
    </subcellularLocation>
</comment>
<evidence type="ECO:0000256" key="6">
    <source>
        <dbReference type="ARBA" id="ARBA00022989"/>
    </source>
</evidence>
<feature type="domain" description="Serine-threonine/tyrosine-protein kinase catalytic" evidence="10">
    <location>
        <begin position="44"/>
        <end position="114"/>
    </location>
</feature>
<sequence>MHFKIVGLRIFWFDPIYSRGQRINHDKVYPRHICLNFVSALIGRVTTKADVYSFGVILMELVTSKEALDKKRSDAEHHILKNRNIIDDVARLAIHCCAKELTQRPEMKYVVSTLTSLCDTWKPSEIVDNDREDTSVLELVKRWKEQEMEGSSSGIIVV</sequence>
<keyword evidence="3" id="KW-0812">Transmembrane</keyword>
<keyword evidence="8" id="KW-0675">Receptor</keyword>
<keyword evidence="12" id="KW-0808">Transferase</keyword>
<dbReference type="InterPro" id="IPR052422">
    <property type="entry name" value="Auxin_Ser/Thr_Kinase"/>
</dbReference>
<evidence type="ECO:0000256" key="7">
    <source>
        <dbReference type="ARBA" id="ARBA00023136"/>
    </source>
</evidence>
<dbReference type="InterPro" id="IPR001245">
    <property type="entry name" value="Ser-Thr/Tyr_kinase_cat_dom"/>
</dbReference>
<evidence type="ECO:0000256" key="3">
    <source>
        <dbReference type="ARBA" id="ARBA00022692"/>
    </source>
</evidence>
<dbReference type="Pfam" id="PF07714">
    <property type="entry name" value="PK_Tyr_Ser-Thr"/>
    <property type="match status" value="1"/>
</dbReference>
<keyword evidence="13" id="KW-1185">Reference proteome</keyword>
<keyword evidence="4" id="KW-0732">Signal</keyword>
<evidence type="ECO:0000313" key="13">
    <source>
        <dbReference type="Proteomes" id="UP000006548"/>
    </source>
</evidence>
<evidence type="ECO:0000256" key="5">
    <source>
        <dbReference type="ARBA" id="ARBA00022737"/>
    </source>
</evidence>
<protein>
    <submittedName>
        <fullName evidence="12">Protein kinase superfamily protein</fullName>
    </submittedName>
</protein>
<dbReference type="STRING" id="3702.F4JNP7"/>
<evidence type="ECO:0000259" key="10">
    <source>
        <dbReference type="Pfam" id="PF07714"/>
    </source>
</evidence>
<dbReference type="ExpressionAtlas" id="F4JNP7">
    <property type="expression patterns" value="baseline"/>
</dbReference>
<keyword evidence="6" id="KW-1133">Transmembrane helix</keyword>
<dbReference type="SUPFAM" id="SSF56112">
    <property type="entry name" value="Protein kinase-like (PK-like)"/>
    <property type="match status" value="1"/>
</dbReference>
<dbReference type="AlphaFoldDB" id="F4JNP7"/>
<dbReference type="PANTHER" id="PTHR47986">
    <property type="entry name" value="OSJNBA0070M12.3 PROTEIN"/>
    <property type="match status" value="1"/>
</dbReference>
<dbReference type="GO" id="GO:0016020">
    <property type="term" value="C:membrane"/>
    <property type="evidence" value="ECO:0007669"/>
    <property type="project" value="UniProtKB-SubCell"/>
</dbReference>
<evidence type="ECO:0000256" key="8">
    <source>
        <dbReference type="ARBA" id="ARBA00023170"/>
    </source>
</evidence>
<dbReference type="HOGENOM" id="CLU_1671740_0_0_1"/>
<evidence type="ECO:0000256" key="4">
    <source>
        <dbReference type="ARBA" id="ARBA00022729"/>
    </source>
</evidence>
<dbReference type="KEGG" id="ath:AT4G29654"/>
<keyword evidence="2" id="KW-0433">Leucine-rich repeat</keyword>
<dbReference type="TAIR" id="AT4G29654"/>
<keyword evidence="9" id="KW-0325">Glycoprotein</keyword>
<name>F4JNP7_ARATH</name>
<reference evidence="13" key="2">
    <citation type="journal article" date="2017" name="Plant J.">
        <title>Araport11: a complete reannotation of the Arabidopsis thaliana reference genome.</title>
        <authorList>
            <person name="Cheng C.Y."/>
            <person name="Krishnakumar V."/>
            <person name="Chan A.P."/>
            <person name="Thibaud-Nissen F."/>
            <person name="Schobel S."/>
            <person name="Town C.D."/>
        </authorList>
    </citation>
    <scope>GENOME REANNOTATION</scope>
    <source>
        <strain evidence="13">cv. Columbia</strain>
    </source>
</reference>
<dbReference type="InParanoid" id="F4JNP7"/>
<dbReference type="PaxDb" id="3702-AT4G29654.1"/>
<proteinExistence type="predicted"/>
<evidence type="ECO:0000256" key="1">
    <source>
        <dbReference type="ARBA" id="ARBA00004167"/>
    </source>
</evidence>
<accession>F4JNP7</accession>
<evidence type="ECO:0000313" key="11">
    <source>
        <dbReference type="Araport" id="AT4G29654"/>
    </source>
</evidence>
<reference evidence="12 13" key="1">
    <citation type="journal article" date="1999" name="Nature">
        <title>Sequence and analysis of chromosome 4 of the plant Arabidopsis thaliana.</title>
        <authorList>
            <consortium name="EU"/>
            <consortium name="CSHL and WU Arabidopsis Sequencing Project"/>
            <person name="Mayer K."/>
            <person name="Schuller C."/>
            <person name="Wambutt R."/>
            <person name="Murphy G."/>
            <person name="Volckaert G."/>
            <person name="Pohl T."/>
            <person name="Dusterhoft A."/>
            <person name="Stiekema W."/>
            <person name="Entian K.D."/>
            <person name="Terryn N."/>
            <person name="Harris B."/>
            <person name="Ansorge W."/>
            <person name="Brandt P."/>
            <person name="Grivell L."/>
            <person name="Rieger M."/>
            <person name="Weichselgartner M."/>
            <person name="de Simone V."/>
            <person name="Obermaier B."/>
            <person name="Mache R."/>
            <person name="Muller M."/>
            <person name="Kreis M."/>
            <person name="Delseny M."/>
            <person name="Puigdomenech P."/>
            <person name="Watson M."/>
            <person name="Schmidtheini T."/>
            <person name="Reichert B."/>
            <person name="Portatelle D."/>
            <person name="Perez-Alonso M."/>
            <person name="Boutry M."/>
            <person name="Bancroft I."/>
            <person name="Vos P."/>
            <person name="Hoheisel J."/>
            <person name="Zimmermann W."/>
            <person name="Wedler H."/>
            <person name="Ridley P."/>
            <person name="Langham S.A."/>
            <person name="McCullagh B."/>
            <person name="Bilham L."/>
            <person name="Robben J."/>
            <person name="Van der Schueren J."/>
            <person name="Grymonprez B."/>
            <person name="Chuang Y.J."/>
            <person name="Vandenbussche F."/>
            <person name="Braeken M."/>
            <person name="Weltjens I."/>
            <person name="Voet M."/>
            <person name="Bastiaens I."/>
            <person name="Aert R."/>
            <person name="Defoor E."/>
            <person name="Weitzenegger T."/>
            <person name="Bothe G."/>
            <person name="Ramsperger U."/>
            <person name="Hilbert H."/>
            <person name="Braun M."/>
            <person name="Holzer E."/>
            <person name="Brandt A."/>
            <person name="Peters S."/>
            <person name="van Staveren M."/>
            <person name="Dirske W."/>
            <person name="Mooijman P."/>
            <person name="Klein Lankhorst R."/>
            <person name="Rose M."/>
            <person name="Hauf J."/>
            <person name="Kotter P."/>
            <person name="Berneiser S."/>
            <person name="Hempel S."/>
            <person name="Feldpausch M."/>
            <person name="Lamberth S."/>
            <person name="Van den Daele H."/>
            <person name="De Keyser A."/>
            <person name="Buysshaert C."/>
            <person name="Gielen J."/>
            <person name="Villarroel R."/>
            <person name="De Clercq R."/>
            <person name="Van Montagu M."/>
            <person name="Rogers J."/>
            <person name="Cronin A."/>
            <person name="Quail M."/>
            <person name="Bray-Allen S."/>
            <person name="Clark L."/>
            <person name="Doggett J."/>
            <person name="Hall S."/>
            <person name="Kay M."/>
            <person name="Lennard N."/>
            <person name="McLay K."/>
            <person name="Mayes R."/>
            <person name="Pettett A."/>
            <person name="Rajandream M.A."/>
            <person name="Lyne M."/>
            <person name="Benes V."/>
            <person name="Rechmann S."/>
            <person name="Borkova D."/>
            <person name="Blocker H."/>
            <person name="Scharfe M."/>
            <person name="Grimm M."/>
            <person name="Lohnert T.H."/>
            <person name="Dose S."/>
            <person name="de Haan M."/>
            <person name="Maarse A."/>
            <person name="Schafer M."/>
            <person name="Muller-Auer S."/>
            <person name="Gabel C."/>
            <person name="Fuchs M."/>
            <person name="Fartmann B."/>
            <person name="Granderath K."/>
            <person name="Dauner D."/>
            <person name="Herzl A."/>
            <person name="Neumann S."/>
            <person name="Argiriou A."/>
            <person name="Vitale D."/>
            <person name="Liguori R."/>
            <person name="Piravandi E."/>
            <person name="Massenet O."/>
            <person name="Quigley F."/>
            <person name="Clabauld G."/>
            <person name="Mundlein A."/>
            <person name="Felber R."/>
            <person name="Schnabl S."/>
            <person name="Hiller R."/>
            <person name="Schmidt W."/>
            <person name="Lecharny A."/>
            <person name="Aubourg S."/>
            <person name="Chefdor F."/>
            <person name="Cooke R."/>
            <person name="Berger C."/>
            <person name="Montfort A."/>
            <person name="Casacuberta E."/>
            <person name="Gibbons T."/>
            <person name="Weber N."/>
            <person name="Vandenbol M."/>
            <person name="Bargues M."/>
            <person name="Terol J."/>
            <person name="Torres A."/>
            <person name="Perez-Perez A."/>
            <person name="Purnelle B."/>
            <person name="Bent E."/>
            <person name="Johnson S."/>
            <person name="Tacon D."/>
            <person name="Jesse T."/>
            <person name="Heijnen L."/>
            <person name="Schwarz S."/>
            <person name="Scholler P."/>
            <person name="Heber S."/>
            <person name="Francs P."/>
            <person name="Bielke C."/>
            <person name="Frishman D."/>
            <person name="Haase D."/>
            <person name="Lemcke K."/>
            <person name="Mewes H.W."/>
            <person name="Stocker S."/>
            <person name="Zaccaria P."/>
            <person name="Bevan M."/>
            <person name="Wilson R.K."/>
            <person name="de la Bastide M."/>
            <person name="Habermann K."/>
            <person name="Parnell L."/>
            <person name="Dedhia N."/>
            <person name="Gnoj L."/>
            <person name="Schutz K."/>
            <person name="Huang E."/>
            <person name="Spiegel L."/>
            <person name="Sehkon M."/>
            <person name="Murray J."/>
            <person name="Sheet P."/>
            <person name="Cordes M."/>
            <person name="Abu-Threideh J."/>
            <person name="Stoneking T."/>
            <person name="Kalicki J."/>
            <person name="Graves T."/>
            <person name="Harmon G."/>
            <person name="Edwards J."/>
            <person name="Latreille P."/>
            <person name="Courtney L."/>
            <person name="Cloud J."/>
            <person name="Abbott A."/>
            <person name="Scott K."/>
            <person name="Johnson D."/>
            <person name="Minx P."/>
            <person name="Bentley D."/>
            <person name="Fulton B."/>
            <person name="Miller N."/>
            <person name="Greco T."/>
            <person name="Kemp K."/>
            <person name="Kramer J."/>
            <person name="Fulton L."/>
            <person name="Mardis E."/>
            <person name="Dante M."/>
            <person name="Pepin K."/>
            <person name="Hillier L."/>
            <person name="Nelson J."/>
            <person name="Spieth J."/>
            <person name="Ryan E."/>
            <person name="Andrews S."/>
            <person name="Geisel C."/>
            <person name="Layman D."/>
            <person name="Du H."/>
            <person name="Ali J."/>
            <person name="Berghoff A."/>
            <person name="Jones K."/>
            <person name="Drone K."/>
            <person name="Cotton M."/>
            <person name="Joshu C."/>
            <person name="Antonoiu B."/>
            <person name="Zidanic M."/>
            <person name="Strong C."/>
            <person name="Sun H."/>
            <person name="Lamar B."/>
            <person name="Yordan C."/>
            <person name="Ma P."/>
            <person name="Zhong J."/>
            <person name="Preston R."/>
            <person name="Vil D."/>
            <person name="Shekher M."/>
            <person name="Matero A."/>
            <person name="Shah R."/>
            <person name="Swaby I.K."/>
            <person name="O'Shaughnessy A."/>
            <person name="Rodriguez M."/>
            <person name="Hoffmann J."/>
            <person name="Till S."/>
            <person name="Granat S."/>
            <person name="Shohdy N."/>
            <person name="Hasegawa A."/>
            <person name="Hameed A."/>
            <person name="Lodhi M."/>
            <person name="Johnson A."/>
            <person name="Chen E."/>
            <person name="Marra M."/>
            <person name="Martienssen R."/>
            <person name="McCombie W.R."/>
        </authorList>
    </citation>
    <scope>NUCLEOTIDE SEQUENCE [LARGE SCALE GENOMIC DNA]</scope>
    <source>
        <strain evidence="13">cv. Columbia</strain>
    </source>
</reference>
<dbReference type="Araport" id="AT4G29654"/>
<gene>
    <name evidence="11 12" type="ordered locus">At4g29654</name>
</gene>
<dbReference type="GO" id="GO:0004672">
    <property type="term" value="F:protein kinase activity"/>
    <property type="evidence" value="ECO:0007669"/>
    <property type="project" value="InterPro"/>
</dbReference>
<evidence type="ECO:0000256" key="2">
    <source>
        <dbReference type="ARBA" id="ARBA00022614"/>
    </source>
</evidence>
<dbReference type="GeneID" id="6241051"/>
<dbReference type="PANTHER" id="PTHR47986:SF1">
    <property type="entry name" value="OS04G0685900 PROTEIN"/>
    <property type="match status" value="1"/>
</dbReference>
<organism evidence="12 13">
    <name type="scientific">Arabidopsis thaliana</name>
    <name type="common">Mouse-ear cress</name>
    <dbReference type="NCBI Taxonomy" id="3702"/>
    <lineage>
        <taxon>Eukaryota</taxon>
        <taxon>Viridiplantae</taxon>
        <taxon>Streptophyta</taxon>
        <taxon>Embryophyta</taxon>
        <taxon>Tracheophyta</taxon>
        <taxon>Spermatophyta</taxon>
        <taxon>Magnoliopsida</taxon>
        <taxon>eudicotyledons</taxon>
        <taxon>Gunneridae</taxon>
        <taxon>Pentapetalae</taxon>
        <taxon>rosids</taxon>
        <taxon>malvids</taxon>
        <taxon>Brassicales</taxon>
        <taxon>Brassicaceae</taxon>
        <taxon>Camelineae</taxon>
        <taxon>Arabidopsis</taxon>
    </lineage>
</organism>
<keyword evidence="5" id="KW-0677">Repeat</keyword>
<keyword evidence="7" id="KW-0472">Membrane</keyword>